<evidence type="ECO:0000313" key="3">
    <source>
        <dbReference type="Proteomes" id="UP000013776"/>
    </source>
</evidence>
<dbReference type="Proteomes" id="UP000013776">
    <property type="component" value="Unassembled WGS sequence"/>
</dbReference>
<reference evidence="2 3" key="1">
    <citation type="journal article" date="2013" name="MBio">
        <title>Genome sequencing of the plant pathogen Taphrina deformans, the causal agent of peach leaf curl.</title>
        <authorList>
            <person name="Cisse O.H."/>
            <person name="Almeida J.M.G.C.F."/>
            <person name="Fonseca A."/>
            <person name="Kumar A.A."/>
            <person name="Salojaervi J."/>
            <person name="Overmyer K."/>
            <person name="Hauser P.M."/>
            <person name="Pagni M."/>
        </authorList>
    </citation>
    <scope>NUCLEOTIDE SEQUENCE [LARGE SCALE GENOMIC DNA]</scope>
    <source>
        <strain evidence="3">PYCC 5710 / ATCC 11124 / CBS 356.35 / IMI 108563 / JCM 9778 / NBRC 8474</strain>
    </source>
</reference>
<protein>
    <submittedName>
        <fullName evidence="2">Uncharacterized protein</fullName>
    </submittedName>
</protein>
<dbReference type="EMBL" id="CAHR02000084">
    <property type="protein sequence ID" value="CCG82427.1"/>
    <property type="molecule type" value="Genomic_DNA"/>
</dbReference>
<accession>R4XA86</accession>
<evidence type="ECO:0000313" key="2">
    <source>
        <dbReference type="EMBL" id="CCG82427.1"/>
    </source>
</evidence>
<feature type="compositionally biased region" description="Basic and acidic residues" evidence="1">
    <location>
        <begin position="67"/>
        <end position="84"/>
    </location>
</feature>
<dbReference type="AlphaFoldDB" id="R4XA86"/>
<feature type="region of interest" description="Disordered" evidence="1">
    <location>
        <begin position="38"/>
        <end position="84"/>
    </location>
</feature>
<gene>
    <name evidence="2" type="ORF">TAPDE_002424</name>
</gene>
<evidence type="ECO:0000256" key="1">
    <source>
        <dbReference type="SAM" id="MobiDB-lite"/>
    </source>
</evidence>
<dbReference type="VEuPathDB" id="FungiDB:TAPDE_002424"/>
<organism evidence="2 3">
    <name type="scientific">Taphrina deformans (strain PYCC 5710 / ATCC 11124 / CBS 356.35 / IMI 108563 / JCM 9778 / NBRC 8474)</name>
    <name type="common">Peach leaf curl fungus</name>
    <name type="synonym">Lalaria deformans</name>
    <dbReference type="NCBI Taxonomy" id="1097556"/>
    <lineage>
        <taxon>Eukaryota</taxon>
        <taxon>Fungi</taxon>
        <taxon>Dikarya</taxon>
        <taxon>Ascomycota</taxon>
        <taxon>Taphrinomycotina</taxon>
        <taxon>Taphrinomycetes</taxon>
        <taxon>Taphrinales</taxon>
        <taxon>Taphrinaceae</taxon>
        <taxon>Taphrina</taxon>
    </lineage>
</organism>
<keyword evidence="3" id="KW-1185">Reference proteome</keyword>
<proteinExistence type="predicted"/>
<sequence>MSDNIDIPEKVSIKSGQVFKARIDVWQTEAELAHTYNGRPSVGAKLGGAVPPKDELELSKSPPSGKEGQHQGELKRMKAEASEE</sequence>
<name>R4XA86_TAPDE</name>
<comment type="caution">
    <text evidence="2">The sequence shown here is derived from an EMBL/GenBank/DDBJ whole genome shotgun (WGS) entry which is preliminary data.</text>
</comment>